<dbReference type="KEGG" id="lmi:LMXM_24_0500"/>
<dbReference type="AlphaFoldDB" id="E9AWP0"/>
<feature type="region of interest" description="Disordered" evidence="1">
    <location>
        <begin position="37"/>
        <end position="69"/>
    </location>
</feature>
<dbReference type="PhylomeDB" id="E9AWP0"/>
<gene>
    <name evidence="2" type="ORF">LMXM_24_0500</name>
</gene>
<feature type="region of interest" description="Disordered" evidence="1">
    <location>
        <begin position="136"/>
        <end position="238"/>
    </location>
</feature>
<organism evidence="2 3">
    <name type="scientific">Leishmania mexicana (strain MHOM/GT/2001/U1103)</name>
    <dbReference type="NCBI Taxonomy" id="929439"/>
    <lineage>
        <taxon>Eukaryota</taxon>
        <taxon>Discoba</taxon>
        <taxon>Euglenozoa</taxon>
        <taxon>Kinetoplastea</taxon>
        <taxon>Metakinetoplastina</taxon>
        <taxon>Trypanosomatida</taxon>
        <taxon>Trypanosomatidae</taxon>
        <taxon>Leishmaniinae</taxon>
        <taxon>Leishmania</taxon>
    </lineage>
</organism>
<dbReference type="VEuPathDB" id="TriTrypDB:LmxM.24.0500"/>
<accession>E9AWP0</accession>
<sequence length="238" mass="25654">MDKAKTLEILRGMKFMQRKEEAKRRAAFEVAQRDEIERQLLHPGTGSSSASGGVSDGGSSALRNCGGGGPARATVLYDDSFPTHAYSLSRRSFTETLGGGDAIPVAAGLGDTDRHLEDGAVESRVLLKDVGEAPTSADAALGDSEVASDEEVDDLWGGEDVEGEVNDPTAASDRRRQGGEKTRACRGDRDQHACSNGRFIVQPSLRAPKLPRRLQESVAEQKRRQKRQRAEEEGDMGM</sequence>
<feature type="compositionally biased region" description="Low complexity" evidence="1">
    <location>
        <begin position="44"/>
        <end position="60"/>
    </location>
</feature>
<keyword evidence="3" id="KW-1185">Reference proteome</keyword>
<dbReference type="RefSeq" id="XP_003875862.1">
    <property type="nucleotide sequence ID" value="XM_003875813.1"/>
</dbReference>
<feature type="compositionally biased region" description="Basic and acidic residues" evidence="1">
    <location>
        <begin position="172"/>
        <end position="192"/>
    </location>
</feature>
<evidence type="ECO:0000313" key="3">
    <source>
        <dbReference type="Proteomes" id="UP000007259"/>
    </source>
</evidence>
<name>E9AWP0_LEIMU</name>
<reference evidence="2 3" key="1">
    <citation type="journal article" date="2011" name="Genome Res.">
        <title>Chromosome and gene copy number variation allow major structural change between species and strains of Leishmania.</title>
        <authorList>
            <person name="Rogers M.B."/>
            <person name="Hilley J.D."/>
            <person name="Dickens N.J."/>
            <person name="Wilkes J."/>
            <person name="Bates P.A."/>
            <person name="Depledge D.P."/>
            <person name="Harris D."/>
            <person name="Her Y."/>
            <person name="Herzyk P."/>
            <person name="Imamura H."/>
            <person name="Otto T.D."/>
            <person name="Sanders M."/>
            <person name="Seeger K."/>
            <person name="Dujardin J.C."/>
            <person name="Berriman M."/>
            <person name="Smith D.F."/>
            <person name="Hertz-Fowler C."/>
            <person name="Mottram J.C."/>
        </authorList>
    </citation>
    <scope>NUCLEOTIDE SEQUENCE [LARGE SCALE GENOMIC DNA]</scope>
    <source>
        <strain evidence="2 3">MHOM/GT/2001/U1103</strain>
    </source>
</reference>
<dbReference type="OrthoDB" id="265010at2759"/>
<feature type="compositionally biased region" description="Acidic residues" evidence="1">
    <location>
        <begin position="146"/>
        <end position="165"/>
    </location>
</feature>
<protein>
    <submittedName>
        <fullName evidence="2">Uncharacterized protein</fullName>
    </submittedName>
</protein>
<dbReference type="OMA" id="FPTHAYS"/>
<evidence type="ECO:0000313" key="2">
    <source>
        <dbReference type="EMBL" id="CBZ27376.1"/>
    </source>
</evidence>
<proteinExistence type="predicted"/>
<dbReference type="GeneID" id="13454506"/>
<dbReference type="Proteomes" id="UP000007259">
    <property type="component" value="Chromosome 24"/>
</dbReference>
<dbReference type="EMBL" id="FR799577">
    <property type="protein sequence ID" value="CBZ27376.1"/>
    <property type="molecule type" value="Genomic_DNA"/>
</dbReference>
<feature type="compositionally biased region" description="Basic and acidic residues" evidence="1">
    <location>
        <begin position="213"/>
        <end position="222"/>
    </location>
</feature>
<evidence type="ECO:0000256" key="1">
    <source>
        <dbReference type="SAM" id="MobiDB-lite"/>
    </source>
</evidence>